<dbReference type="PANTHER" id="PTHR36385:SF1">
    <property type="entry name" value="OS07G0562900 PROTEIN"/>
    <property type="match status" value="1"/>
</dbReference>
<accession>W1P6B6</accession>
<dbReference type="PANTHER" id="PTHR36385">
    <property type="entry name" value="OS07G0562900 PROTEIN"/>
    <property type="match status" value="1"/>
</dbReference>
<organism evidence="2 3">
    <name type="scientific">Amborella trichopoda</name>
    <dbReference type="NCBI Taxonomy" id="13333"/>
    <lineage>
        <taxon>Eukaryota</taxon>
        <taxon>Viridiplantae</taxon>
        <taxon>Streptophyta</taxon>
        <taxon>Embryophyta</taxon>
        <taxon>Tracheophyta</taxon>
        <taxon>Spermatophyta</taxon>
        <taxon>Magnoliopsida</taxon>
        <taxon>Amborellales</taxon>
        <taxon>Amborellaceae</taxon>
        <taxon>Amborella</taxon>
    </lineage>
</organism>
<dbReference type="Proteomes" id="UP000017836">
    <property type="component" value="Unassembled WGS sequence"/>
</dbReference>
<name>W1P6B6_AMBTC</name>
<protein>
    <submittedName>
        <fullName evidence="2">Uncharacterized protein</fullName>
    </submittedName>
</protein>
<dbReference type="Gramene" id="ERN03463">
    <property type="protein sequence ID" value="ERN03463"/>
    <property type="gene ID" value="AMTR_s00003p00267120"/>
</dbReference>
<dbReference type="STRING" id="13333.W1P6B6"/>
<dbReference type="EMBL" id="KI394358">
    <property type="protein sequence ID" value="ERN03463.1"/>
    <property type="molecule type" value="Genomic_DNA"/>
</dbReference>
<feature type="region of interest" description="Disordered" evidence="1">
    <location>
        <begin position="28"/>
        <end position="70"/>
    </location>
</feature>
<feature type="compositionally biased region" description="Basic residues" evidence="1">
    <location>
        <begin position="28"/>
        <end position="37"/>
    </location>
</feature>
<reference evidence="3" key="1">
    <citation type="journal article" date="2013" name="Science">
        <title>The Amborella genome and the evolution of flowering plants.</title>
        <authorList>
            <consortium name="Amborella Genome Project"/>
        </authorList>
    </citation>
    <scope>NUCLEOTIDE SEQUENCE [LARGE SCALE GENOMIC DNA]</scope>
</reference>
<evidence type="ECO:0000256" key="1">
    <source>
        <dbReference type="SAM" id="MobiDB-lite"/>
    </source>
</evidence>
<evidence type="ECO:0000313" key="3">
    <source>
        <dbReference type="Proteomes" id="UP000017836"/>
    </source>
</evidence>
<dbReference type="AlphaFoldDB" id="W1P6B6"/>
<keyword evidence="3" id="KW-1185">Reference proteome</keyword>
<evidence type="ECO:0000313" key="2">
    <source>
        <dbReference type="EMBL" id="ERN03463.1"/>
    </source>
</evidence>
<feature type="compositionally biased region" description="Basic and acidic residues" evidence="1">
    <location>
        <begin position="38"/>
        <end position="58"/>
    </location>
</feature>
<dbReference type="HOGENOM" id="CLU_135298_2_0_1"/>
<sequence>MDTSEGIASKPALGVVNRQFKKPIPIRRSKALRKKKAIEKAILRSDKAKEKKDKDKSKQSRIHNAKVLYD</sequence>
<proteinExistence type="predicted"/>
<gene>
    <name evidence="2" type="ORF">AMTR_s00003p00267120</name>
</gene>